<dbReference type="SUPFAM" id="SSF55031">
    <property type="entry name" value="Bacterial exopeptidase dimerisation domain"/>
    <property type="match status" value="1"/>
</dbReference>
<dbReference type="NCBIfam" id="NF005913">
    <property type="entry name" value="PRK07906.1"/>
    <property type="match status" value="1"/>
</dbReference>
<evidence type="ECO:0000259" key="7">
    <source>
        <dbReference type="Pfam" id="PF07687"/>
    </source>
</evidence>
<evidence type="ECO:0000313" key="8">
    <source>
        <dbReference type="EMBL" id="MFC3492476.1"/>
    </source>
</evidence>
<protein>
    <submittedName>
        <fullName evidence="8">M20/M25/M40 family metallo-hydrolase</fullName>
    </submittedName>
</protein>
<name>A0ABV7PY79_9ACTN</name>
<dbReference type="InterPro" id="IPR011650">
    <property type="entry name" value="Peptidase_M20_dimer"/>
</dbReference>
<comment type="cofactor">
    <cofactor evidence="1">
        <name>Zn(2+)</name>
        <dbReference type="ChEBI" id="CHEBI:29105"/>
    </cofactor>
</comment>
<evidence type="ECO:0000256" key="1">
    <source>
        <dbReference type="ARBA" id="ARBA00001947"/>
    </source>
</evidence>
<keyword evidence="5" id="KW-0862">Zinc</keyword>
<evidence type="ECO:0000256" key="6">
    <source>
        <dbReference type="SAM" id="MobiDB-lite"/>
    </source>
</evidence>
<reference evidence="9" key="1">
    <citation type="journal article" date="2019" name="Int. J. Syst. Evol. Microbiol.">
        <title>The Global Catalogue of Microorganisms (GCM) 10K type strain sequencing project: providing services to taxonomists for standard genome sequencing and annotation.</title>
        <authorList>
            <consortium name="The Broad Institute Genomics Platform"/>
            <consortium name="The Broad Institute Genome Sequencing Center for Infectious Disease"/>
            <person name="Wu L."/>
            <person name="Ma J."/>
        </authorList>
    </citation>
    <scope>NUCLEOTIDE SEQUENCE [LARGE SCALE GENOMIC DNA]</scope>
    <source>
        <strain evidence="9">CGMCC 4.7396</strain>
    </source>
</reference>
<proteinExistence type="inferred from homology"/>
<keyword evidence="9" id="KW-1185">Reference proteome</keyword>
<evidence type="ECO:0000256" key="3">
    <source>
        <dbReference type="ARBA" id="ARBA00022723"/>
    </source>
</evidence>
<dbReference type="InterPro" id="IPR036264">
    <property type="entry name" value="Bact_exopeptidase_dim_dom"/>
</dbReference>
<dbReference type="Pfam" id="PF07687">
    <property type="entry name" value="M20_dimer"/>
    <property type="match status" value="1"/>
</dbReference>
<organism evidence="8 9">
    <name type="scientific">Glycomyces rhizosphaerae</name>
    <dbReference type="NCBI Taxonomy" id="2054422"/>
    <lineage>
        <taxon>Bacteria</taxon>
        <taxon>Bacillati</taxon>
        <taxon>Actinomycetota</taxon>
        <taxon>Actinomycetes</taxon>
        <taxon>Glycomycetales</taxon>
        <taxon>Glycomycetaceae</taxon>
        <taxon>Glycomyces</taxon>
    </lineage>
</organism>
<dbReference type="InterPro" id="IPR001261">
    <property type="entry name" value="ArgE/DapE_CS"/>
</dbReference>
<dbReference type="Proteomes" id="UP001595712">
    <property type="component" value="Unassembled WGS sequence"/>
</dbReference>
<evidence type="ECO:0000256" key="5">
    <source>
        <dbReference type="ARBA" id="ARBA00022833"/>
    </source>
</evidence>
<evidence type="ECO:0000256" key="4">
    <source>
        <dbReference type="ARBA" id="ARBA00022801"/>
    </source>
</evidence>
<comment type="caution">
    <text evidence="8">The sequence shown here is derived from an EMBL/GenBank/DDBJ whole genome shotgun (WGS) entry which is preliminary data.</text>
</comment>
<evidence type="ECO:0000256" key="2">
    <source>
        <dbReference type="ARBA" id="ARBA00006247"/>
    </source>
</evidence>
<dbReference type="InterPro" id="IPR002933">
    <property type="entry name" value="Peptidase_M20"/>
</dbReference>
<dbReference type="PIRSF" id="PIRSF036696">
    <property type="entry name" value="ACY-1"/>
    <property type="match status" value="1"/>
</dbReference>
<dbReference type="Gene3D" id="1.10.150.900">
    <property type="match status" value="1"/>
</dbReference>
<keyword evidence="3" id="KW-0479">Metal-binding</keyword>
<dbReference type="RefSeq" id="WP_387973157.1">
    <property type="nucleotide sequence ID" value="NZ_JBHRWO010000008.1"/>
</dbReference>
<dbReference type="Gene3D" id="3.30.70.360">
    <property type="match status" value="1"/>
</dbReference>
<feature type="region of interest" description="Disordered" evidence="6">
    <location>
        <begin position="1"/>
        <end position="30"/>
    </location>
</feature>
<dbReference type="EMBL" id="JBHRWO010000008">
    <property type="protein sequence ID" value="MFC3492476.1"/>
    <property type="molecule type" value="Genomic_DNA"/>
</dbReference>
<dbReference type="PROSITE" id="PS00758">
    <property type="entry name" value="ARGE_DAPE_CPG2_1"/>
    <property type="match status" value="1"/>
</dbReference>
<sequence length="458" mass="49418">MTTTPAPAAPGPSDPGRTPAETANPLRPQDEVVDIARDLIRIDTTNTGDNATAKGERAAAEYVAEKLAEVGLEAKIYESAPGRASVACRYPGADPTRGALLLHGHLDVVPAEASEWTVHPFSGEIKDGYLFGRGAVDMKDFDAMLLALVRDWKRRGKVPPRDLVLLFTADEEAGSDYGARFMVEQHPEVFEGVTEAVGEVGGFSMTLPNDLRVYVVQTAEKGLDWLRLRATGRPGHGSMLHDDNAVTRLTRAVANIGQHEFPVEMTPTVRQFLESVSELTGIAFDPNNPDETVAKLGPVARLIGATLRNTANPTRLNAGYKTNVIPSTAEAVLDCRSLPGRNDELEATLRELAGAGIDFEYEIRQPGYETSFDGVLVDAMADAIRQADPGARTVPYMLSGGTDAKAFATLGIRCFGFAPLKLPADLDFTALFHGIDERVPLDGLQFGVDVMDRFISRS</sequence>
<evidence type="ECO:0000313" key="9">
    <source>
        <dbReference type="Proteomes" id="UP001595712"/>
    </source>
</evidence>
<dbReference type="Gene3D" id="3.40.630.10">
    <property type="entry name" value="Zn peptidases"/>
    <property type="match status" value="1"/>
</dbReference>
<dbReference type="PANTHER" id="PTHR43808">
    <property type="entry name" value="ACETYLORNITHINE DEACETYLASE"/>
    <property type="match status" value="1"/>
</dbReference>
<dbReference type="InterPro" id="IPR050072">
    <property type="entry name" value="Peptidase_M20A"/>
</dbReference>
<keyword evidence="4" id="KW-0378">Hydrolase</keyword>
<gene>
    <name evidence="8" type="ORF">ACFO8M_08270</name>
</gene>
<dbReference type="SUPFAM" id="SSF53187">
    <property type="entry name" value="Zn-dependent exopeptidases"/>
    <property type="match status" value="1"/>
</dbReference>
<accession>A0ABV7PY79</accession>
<comment type="similarity">
    <text evidence="2">Belongs to the peptidase M20A family.</text>
</comment>
<dbReference type="Pfam" id="PF01546">
    <property type="entry name" value="Peptidase_M20"/>
    <property type="match status" value="1"/>
</dbReference>
<feature type="domain" description="Peptidase M20 dimerisation" evidence="7">
    <location>
        <begin position="218"/>
        <end position="352"/>
    </location>
</feature>
<dbReference type="PANTHER" id="PTHR43808:SF8">
    <property type="entry name" value="PEPTIDASE M20 DIMERISATION DOMAIN-CONTAINING PROTEIN"/>
    <property type="match status" value="1"/>
</dbReference>